<dbReference type="STRING" id="378806.STAUR_8393"/>
<gene>
    <name evidence="3" type="ordered locus">STAUR_8393</name>
</gene>
<accession>E3FZE6</accession>
<feature type="compositionally biased region" description="Basic and acidic residues" evidence="1">
    <location>
        <begin position="1"/>
        <end position="11"/>
    </location>
</feature>
<proteinExistence type="predicted"/>
<feature type="region of interest" description="Disordered" evidence="1">
    <location>
        <begin position="1"/>
        <end position="25"/>
    </location>
</feature>
<name>E3FZE6_STIAD</name>
<evidence type="ECO:0000313" key="3">
    <source>
        <dbReference type="EMBL" id="ADO76147.1"/>
    </source>
</evidence>
<reference evidence="3 4" key="1">
    <citation type="journal article" date="2011" name="Mol. Biol. Evol.">
        <title>Comparative genomic analysis of fruiting body formation in Myxococcales.</title>
        <authorList>
            <person name="Huntley S."/>
            <person name="Hamann N."/>
            <person name="Wegener-Feldbrugge S."/>
            <person name="Treuner-Lange A."/>
            <person name="Kube M."/>
            <person name="Reinhardt R."/>
            <person name="Klages S."/>
            <person name="Muller R."/>
            <person name="Ronning C.M."/>
            <person name="Nierman W.C."/>
            <person name="Sogaard-Andersen L."/>
        </authorList>
    </citation>
    <scope>NUCLEOTIDE SEQUENCE [LARGE SCALE GENOMIC DNA]</scope>
    <source>
        <strain evidence="3 4">DW4/3-1</strain>
    </source>
</reference>
<feature type="transmembrane region" description="Helical" evidence="2">
    <location>
        <begin position="28"/>
        <end position="49"/>
    </location>
</feature>
<dbReference type="KEGG" id="sur:STAUR_8393"/>
<evidence type="ECO:0000256" key="2">
    <source>
        <dbReference type="SAM" id="Phobius"/>
    </source>
</evidence>
<dbReference type="AlphaFoldDB" id="E3FZE6"/>
<dbReference type="eggNOG" id="ENOG5030THY">
    <property type="taxonomic scope" value="Bacteria"/>
</dbReference>
<organism evidence="3 4">
    <name type="scientific">Stigmatella aurantiaca (strain DW4/3-1)</name>
    <dbReference type="NCBI Taxonomy" id="378806"/>
    <lineage>
        <taxon>Bacteria</taxon>
        <taxon>Pseudomonadati</taxon>
        <taxon>Myxococcota</taxon>
        <taxon>Myxococcia</taxon>
        <taxon>Myxococcales</taxon>
        <taxon>Cystobacterineae</taxon>
        <taxon>Archangiaceae</taxon>
        <taxon>Stigmatella</taxon>
    </lineage>
</organism>
<protein>
    <submittedName>
        <fullName evidence="3">Conserved uncharacterized protein</fullName>
    </submittedName>
</protein>
<evidence type="ECO:0000256" key="1">
    <source>
        <dbReference type="SAM" id="MobiDB-lite"/>
    </source>
</evidence>
<keyword evidence="4" id="KW-1185">Reference proteome</keyword>
<keyword evidence="2" id="KW-0472">Membrane</keyword>
<dbReference type="EMBL" id="CP002271">
    <property type="protein sequence ID" value="ADO76147.1"/>
    <property type="molecule type" value="Genomic_DNA"/>
</dbReference>
<sequence>MKDARRHDMRSLVRSTPRPPGARRGQSMVEYVTISAALLGATTIGWPFLVQLLNALSRYFGSLYYVIQSPLP</sequence>
<dbReference type="HOGENOM" id="CLU_208375_0_0_7"/>
<dbReference type="Proteomes" id="UP000001351">
    <property type="component" value="Chromosome"/>
</dbReference>
<evidence type="ECO:0000313" key="4">
    <source>
        <dbReference type="Proteomes" id="UP000001351"/>
    </source>
</evidence>
<keyword evidence="2" id="KW-1133">Transmembrane helix</keyword>
<keyword evidence="2" id="KW-0812">Transmembrane</keyword>